<dbReference type="Gene3D" id="3.90.226.10">
    <property type="entry name" value="2-enoyl-CoA Hydratase, Chain A, domain 1"/>
    <property type="match status" value="1"/>
</dbReference>
<keyword evidence="8" id="KW-1185">Reference proteome</keyword>
<sequence>MSLRRTSFRLLAVSLVMLGLASCAPKIKVFQDYSEPLRETVLQGEAREKVLLVPVRGVISDETRRGLLSARPGTVQELAAHLQKAARDPDIKAVVLTIDSPGGAVTASDVAHREIERFTKATGVPVVACLMGMAASGGYYVALSAERIVAHPTTVTGSVGTIFVQPRVDGLMDKIGVSVTAYTSGDKKDMGSPFRPATDEERALFREIIGDLNARFLDLATTRRDLSGERLTKVADGRVVTASTALALGLVDRVGYLDDALAEARALAGLPDDARVVAYRRTVYADDTVHNPATALGPEAGLKLIELGAAESALSLKPGFYWLWLPTVD</sequence>
<comment type="caution">
    <text evidence="7">The sequence shown here is derived from an EMBL/GenBank/DDBJ whole genome shotgun (WGS) entry which is preliminary data.</text>
</comment>
<keyword evidence="4" id="KW-0720">Serine protease</keyword>
<evidence type="ECO:0000256" key="4">
    <source>
        <dbReference type="ARBA" id="ARBA00022825"/>
    </source>
</evidence>
<dbReference type="PROSITE" id="PS51257">
    <property type="entry name" value="PROKAR_LIPOPROTEIN"/>
    <property type="match status" value="1"/>
</dbReference>
<dbReference type="MEROPS" id="S49.A08"/>
<evidence type="ECO:0000256" key="5">
    <source>
        <dbReference type="SAM" id="SignalP"/>
    </source>
</evidence>
<evidence type="ECO:0000313" key="8">
    <source>
        <dbReference type="Proteomes" id="UP000014975"/>
    </source>
</evidence>
<dbReference type="Proteomes" id="UP000014975">
    <property type="component" value="Unassembled WGS sequence"/>
</dbReference>
<feature type="chain" id="PRO_5004557764" evidence="5">
    <location>
        <begin position="24"/>
        <end position="329"/>
    </location>
</feature>
<dbReference type="Pfam" id="PF01343">
    <property type="entry name" value="Peptidase_S49"/>
    <property type="match status" value="1"/>
</dbReference>
<dbReference type="InterPro" id="IPR029045">
    <property type="entry name" value="ClpP/crotonase-like_dom_sf"/>
</dbReference>
<evidence type="ECO:0000259" key="6">
    <source>
        <dbReference type="Pfam" id="PF01343"/>
    </source>
</evidence>
<protein>
    <submittedName>
        <fullName evidence="7">Signal peptide peptidase SppA, 36K type</fullName>
    </submittedName>
</protein>
<reference evidence="7 8" key="1">
    <citation type="journal article" date="2013" name="Genome Announc.">
        <title>Draft genome sequences for three mercury-methylating, sulfate-reducing bacteria.</title>
        <authorList>
            <person name="Brown S.D."/>
            <person name="Hurt R.A.Jr."/>
            <person name="Gilmour C.C."/>
            <person name="Elias D.A."/>
        </authorList>
    </citation>
    <scope>NUCLEOTIDE SEQUENCE [LARGE SCALE GENOMIC DNA]</scope>
    <source>
        <strain evidence="7 8">DSM 16529</strain>
    </source>
</reference>
<dbReference type="RefSeq" id="WP_020886137.1">
    <property type="nucleotide sequence ID" value="NZ_ATHI01000005.1"/>
</dbReference>
<keyword evidence="3" id="KW-0378">Hydrolase</keyword>
<evidence type="ECO:0000256" key="3">
    <source>
        <dbReference type="ARBA" id="ARBA00022801"/>
    </source>
</evidence>
<dbReference type="InterPro" id="IPR047272">
    <property type="entry name" value="S49_SppA_C"/>
</dbReference>
<dbReference type="PANTHER" id="PTHR42987">
    <property type="entry name" value="PEPTIDASE S49"/>
    <property type="match status" value="1"/>
</dbReference>
<keyword evidence="5" id="KW-0732">Signal</keyword>
<dbReference type="InterPro" id="IPR002142">
    <property type="entry name" value="Peptidase_S49"/>
</dbReference>
<dbReference type="AlphaFoldDB" id="S7URF3"/>
<evidence type="ECO:0000256" key="1">
    <source>
        <dbReference type="ARBA" id="ARBA00008683"/>
    </source>
</evidence>
<dbReference type="SUPFAM" id="SSF52096">
    <property type="entry name" value="ClpP/crotonase"/>
    <property type="match status" value="1"/>
</dbReference>
<dbReference type="PANTHER" id="PTHR42987:SF4">
    <property type="entry name" value="PROTEASE SOHB-RELATED"/>
    <property type="match status" value="1"/>
</dbReference>
<evidence type="ECO:0000313" key="7">
    <source>
        <dbReference type="EMBL" id="EPR34888.1"/>
    </source>
</evidence>
<feature type="domain" description="Peptidase S49" evidence="6">
    <location>
        <begin position="120"/>
        <end position="270"/>
    </location>
</feature>
<dbReference type="STRING" id="1121439.dsat_2251"/>
<evidence type="ECO:0000256" key="2">
    <source>
        <dbReference type="ARBA" id="ARBA00022670"/>
    </source>
</evidence>
<dbReference type="CDD" id="cd07023">
    <property type="entry name" value="S49_Sppa_N_C"/>
    <property type="match status" value="1"/>
</dbReference>
<organism evidence="7 8">
    <name type="scientific">Alkalidesulfovibrio alkalitolerans DSM 16529</name>
    <dbReference type="NCBI Taxonomy" id="1121439"/>
    <lineage>
        <taxon>Bacteria</taxon>
        <taxon>Pseudomonadati</taxon>
        <taxon>Thermodesulfobacteriota</taxon>
        <taxon>Desulfovibrionia</taxon>
        <taxon>Desulfovibrionales</taxon>
        <taxon>Desulfovibrionaceae</taxon>
        <taxon>Alkalidesulfovibrio</taxon>
    </lineage>
</organism>
<dbReference type="GO" id="GO:0008236">
    <property type="term" value="F:serine-type peptidase activity"/>
    <property type="evidence" value="ECO:0007669"/>
    <property type="project" value="UniProtKB-KW"/>
</dbReference>
<name>S7URF3_9BACT</name>
<dbReference type="Gene3D" id="6.20.330.10">
    <property type="match status" value="1"/>
</dbReference>
<dbReference type="NCBIfam" id="TIGR00706">
    <property type="entry name" value="SppA_dom"/>
    <property type="match status" value="1"/>
</dbReference>
<comment type="similarity">
    <text evidence="1">Belongs to the peptidase S49 family.</text>
</comment>
<feature type="signal peptide" evidence="5">
    <location>
        <begin position="1"/>
        <end position="23"/>
    </location>
</feature>
<gene>
    <name evidence="7" type="ORF">dsat_2251</name>
</gene>
<dbReference type="EMBL" id="ATHI01000005">
    <property type="protein sequence ID" value="EPR34888.1"/>
    <property type="molecule type" value="Genomic_DNA"/>
</dbReference>
<dbReference type="InterPro" id="IPR004635">
    <property type="entry name" value="Pept_S49_SppA"/>
</dbReference>
<accession>S7URF3</accession>
<dbReference type="PATRIC" id="fig|1121439.3.peg.639"/>
<proteinExistence type="inferred from homology"/>
<dbReference type="eggNOG" id="COG0616">
    <property type="taxonomic scope" value="Bacteria"/>
</dbReference>
<keyword evidence="2" id="KW-0645">Protease</keyword>
<dbReference type="GO" id="GO:0006508">
    <property type="term" value="P:proteolysis"/>
    <property type="evidence" value="ECO:0007669"/>
    <property type="project" value="UniProtKB-KW"/>
</dbReference>